<dbReference type="AlphaFoldDB" id="A0A4U1C456"/>
<evidence type="ECO:0000313" key="1">
    <source>
        <dbReference type="EMBL" id="TKB98019.1"/>
    </source>
</evidence>
<name>A0A4U1C456_9SPHI</name>
<dbReference type="Proteomes" id="UP000310477">
    <property type="component" value="Unassembled WGS sequence"/>
</dbReference>
<reference evidence="1 2" key="1">
    <citation type="submission" date="2019-04" db="EMBL/GenBank/DDBJ databases">
        <title>Pedobacter sp. AR-2-6 sp. nov., isolated from Arctic soil.</title>
        <authorList>
            <person name="Dahal R.H."/>
            <person name="Kim D.-U."/>
        </authorList>
    </citation>
    <scope>NUCLEOTIDE SEQUENCE [LARGE SCALE GENOMIC DNA]</scope>
    <source>
        <strain evidence="1 2">AR-2-6</strain>
    </source>
</reference>
<gene>
    <name evidence="1" type="ORF">FA045_15255</name>
</gene>
<dbReference type="OrthoDB" id="5500241at2"/>
<comment type="caution">
    <text evidence="1">The sequence shown here is derived from an EMBL/GenBank/DDBJ whole genome shotgun (WGS) entry which is preliminary data.</text>
</comment>
<evidence type="ECO:0008006" key="3">
    <source>
        <dbReference type="Google" id="ProtNLM"/>
    </source>
</evidence>
<evidence type="ECO:0000313" key="2">
    <source>
        <dbReference type="Proteomes" id="UP000310477"/>
    </source>
</evidence>
<organism evidence="1 2">
    <name type="scientific">Pedobacter cryotolerans</name>
    <dbReference type="NCBI Taxonomy" id="2571270"/>
    <lineage>
        <taxon>Bacteria</taxon>
        <taxon>Pseudomonadati</taxon>
        <taxon>Bacteroidota</taxon>
        <taxon>Sphingobacteriia</taxon>
        <taxon>Sphingobacteriales</taxon>
        <taxon>Sphingobacteriaceae</taxon>
        <taxon>Pedobacter</taxon>
    </lineage>
</organism>
<dbReference type="EMBL" id="SWBO01000010">
    <property type="protein sequence ID" value="TKB98019.1"/>
    <property type="molecule type" value="Genomic_DNA"/>
</dbReference>
<proteinExistence type="predicted"/>
<protein>
    <recommendedName>
        <fullName evidence="3">Phospholipase D-like domain-containing protein</fullName>
    </recommendedName>
</protein>
<sequence length="145" mass="16426">MVKFLSKLGSSNHLEELIKGTKDNLTLISPSFQLTENMRAHLCDLSSKKLNVTLVLEENTLNAEENNWLRGLSGIKTSFCKELQSMCYMNENEAIVTSIGLLNFSKQNNSDMGIYITKDKDKSLFESAVEEVQRLINLSYETHIC</sequence>
<dbReference type="RefSeq" id="WP_136877943.1">
    <property type="nucleotide sequence ID" value="NZ_SWBO01000010.1"/>
</dbReference>
<keyword evidence="2" id="KW-1185">Reference proteome</keyword>
<accession>A0A4U1C456</accession>